<evidence type="ECO:0000256" key="3">
    <source>
        <dbReference type="ARBA" id="ARBA00022605"/>
    </source>
</evidence>
<keyword evidence="10" id="KW-1185">Reference proteome</keyword>
<keyword evidence="7" id="KW-0963">Cytoplasm</keyword>
<dbReference type="EMBL" id="ASJR01000002">
    <property type="protein sequence ID" value="ERP39213.1"/>
    <property type="molecule type" value="Genomic_DNA"/>
</dbReference>
<dbReference type="GO" id="GO:0008652">
    <property type="term" value="P:amino acid biosynthetic process"/>
    <property type="evidence" value="ECO:0007669"/>
    <property type="project" value="UniProtKB-KW"/>
</dbReference>
<dbReference type="STRING" id="1313304.CALK_0383"/>
<dbReference type="OrthoDB" id="9809920at2"/>
<feature type="active site" description="Proton acceptor" evidence="7">
    <location>
        <position position="306"/>
    </location>
</feature>
<keyword evidence="4 7" id="KW-0808">Transferase</keyword>
<dbReference type="GO" id="GO:0003866">
    <property type="term" value="F:3-phosphoshikimate 1-carboxyvinyltransferase activity"/>
    <property type="evidence" value="ECO:0007669"/>
    <property type="project" value="UniProtKB-UniRule"/>
</dbReference>
<dbReference type="HAMAP" id="MF_00210">
    <property type="entry name" value="EPSP_synth"/>
    <property type="match status" value="1"/>
</dbReference>
<evidence type="ECO:0000256" key="6">
    <source>
        <dbReference type="ARBA" id="ARBA00044633"/>
    </source>
</evidence>
<dbReference type="RefSeq" id="WP_022635926.1">
    <property type="nucleotide sequence ID" value="NZ_ASJR01000002.1"/>
</dbReference>
<sequence>MKWLVTKSRLQGAVDIPASKSHTIRALLIATLARGESVILKPLFSKDGVSALHASKCLGAEISEQGETLIVQGTGGAITPKVPMIDMGNSGTSTRLFTLAAALSTTPVCFDGDASLRSRPMGPLLQALQDLGGSYECTEKDGHLPYSVHGSLRGTDITVDGTTSQYLSALLMTTPLIPGNTVISVPQLNEKPYVEMTLWWLDKMEISYEVNSGFNKFLVYGDQQYRPIEEKISGDFSSATFAAVGAAVTGGSVTLHNLDFSDPQGDKGVFDILRRMGATVTIEGKSVTVSAQQLHGTTIDLNAMPDAIAALAVLGTVAEGETRIENVAQARIKETDRIAVMADELRKMGADIEELDDGLIIRKSTLHGAAVSGHEDHRVVMALALAGMIASGETEIDTAEAADVTYPSFYDDFTVLGGHLQKI</sequence>
<evidence type="ECO:0000313" key="10">
    <source>
        <dbReference type="Proteomes" id="UP000017148"/>
    </source>
</evidence>
<evidence type="ECO:0000313" key="9">
    <source>
        <dbReference type="EMBL" id="ERP39213.1"/>
    </source>
</evidence>
<feature type="binding site" evidence="7">
    <location>
        <position position="378"/>
    </location>
    <ligand>
        <name>phosphoenolpyruvate</name>
        <dbReference type="ChEBI" id="CHEBI:58702"/>
    </ligand>
</feature>
<dbReference type="InterPro" id="IPR001986">
    <property type="entry name" value="Enolpyruvate_Tfrase_dom"/>
</dbReference>
<dbReference type="GO" id="GO:0009423">
    <property type="term" value="P:chorismate biosynthetic process"/>
    <property type="evidence" value="ECO:0007669"/>
    <property type="project" value="UniProtKB-UniRule"/>
</dbReference>
<evidence type="ECO:0000256" key="4">
    <source>
        <dbReference type="ARBA" id="ARBA00022679"/>
    </source>
</evidence>
<keyword evidence="5 7" id="KW-0057">Aromatic amino acid biosynthesis</keyword>
<dbReference type="PIRSF" id="PIRSF000505">
    <property type="entry name" value="EPSPS"/>
    <property type="match status" value="1"/>
</dbReference>
<evidence type="ECO:0000256" key="1">
    <source>
        <dbReference type="ARBA" id="ARBA00004811"/>
    </source>
</evidence>
<evidence type="ECO:0000259" key="8">
    <source>
        <dbReference type="Pfam" id="PF00275"/>
    </source>
</evidence>
<dbReference type="Proteomes" id="UP000017148">
    <property type="component" value="Unassembled WGS sequence"/>
</dbReference>
<dbReference type="eggNOG" id="COG0128">
    <property type="taxonomic scope" value="Bacteria"/>
</dbReference>
<dbReference type="PROSITE" id="PS00885">
    <property type="entry name" value="EPSP_SYNTHASE_2"/>
    <property type="match status" value="1"/>
</dbReference>
<comment type="pathway">
    <text evidence="1 7">Metabolic intermediate biosynthesis; chorismate biosynthesis; chorismate from D-erythrose 4-phosphate and phosphoenolpyruvate: step 6/7.</text>
</comment>
<dbReference type="AlphaFoldDB" id="U7DCA9"/>
<feature type="binding site" evidence="7">
    <location>
        <position position="337"/>
    </location>
    <ligand>
        <name>phosphoenolpyruvate</name>
        <dbReference type="ChEBI" id="CHEBI:58702"/>
    </ligand>
</feature>
<dbReference type="InterPro" id="IPR013792">
    <property type="entry name" value="RNA3'P_cycl/enolpyr_Trfase_a/b"/>
</dbReference>
<dbReference type="InterPro" id="IPR036968">
    <property type="entry name" value="Enolpyruvate_Tfrase_sf"/>
</dbReference>
<dbReference type="CDD" id="cd01556">
    <property type="entry name" value="EPSP_synthase"/>
    <property type="match status" value="1"/>
</dbReference>
<dbReference type="Gene3D" id="3.65.10.10">
    <property type="entry name" value="Enolpyruvate transferase domain"/>
    <property type="match status" value="2"/>
</dbReference>
<feature type="binding site" evidence="7">
    <location>
        <position position="333"/>
    </location>
    <ligand>
        <name>3-phosphoshikimate</name>
        <dbReference type="ChEBI" id="CHEBI:145989"/>
    </ligand>
</feature>
<dbReference type="PANTHER" id="PTHR21090">
    <property type="entry name" value="AROM/DEHYDROQUINATE SYNTHASE"/>
    <property type="match status" value="1"/>
</dbReference>
<name>U7DCA9_9BACT</name>
<dbReference type="EC" id="2.5.1.19" evidence="7"/>
<organism evidence="9 10">
    <name type="scientific">Chitinivibrio alkaliphilus ACht1</name>
    <dbReference type="NCBI Taxonomy" id="1313304"/>
    <lineage>
        <taxon>Bacteria</taxon>
        <taxon>Pseudomonadati</taxon>
        <taxon>Fibrobacterota</taxon>
        <taxon>Chitinivibrionia</taxon>
        <taxon>Chitinivibrionales</taxon>
        <taxon>Chitinivibrionaceae</taxon>
        <taxon>Chitinivibrio</taxon>
    </lineage>
</organism>
<feature type="binding site" evidence="7">
    <location>
        <position position="329"/>
    </location>
    <ligand>
        <name>3-phosphoshikimate</name>
        <dbReference type="ChEBI" id="CHEBI:145989"/>
    </ligand>
</feature>
<feature type="binding site" evidence="7">
    <location>
        <position position="91"/>
    </location>
    <ligand>
        <name>phosphoenolpyruvate</name>
        <dbReference type="ChEBI" id="CHEBI:58702"/>
    </ligand>
</feature>
<feature type="binding site" evidence="7">
    <location>
        <position position="165"/>
    </location>
    <ligand>
        <name>3-phosphoshikimate</name>
        <dbReference type="ChEBI" id="CHEBI:145989"/>
    </ligand>
</feature>
<dbReference type="NCBIfam" id="TIGR01356">
    <property type="entry name" value="aroA"/>
    <property type="match status" value="1"/>
</dbReference>
<dbReference type="SUPFAM" id="SSF55205">
    <property type="entry name" value="EPT/RTPC-like"/>
    <property type="match status" value="1"/>
</dbReference>
<feature type="binding site" evidence="7">
    <location>
        <position position="306"/>
    </location>
    <ligand>
        <name>3-phosphoshikimate</name>
        <dbReference type="ChEBI" id="CHEBI:145989"/>
    </ligand>
</feature>
<comment type="subunit">
    <text evidence="7">Monomer.</text>
</comment>
<accession>U7DCA9</accession>
<evidence type="ECO:0000256" key="5">
    <source>
        <dbReference type="ARBA" id="ARBA00023141"/>
    </source>
</evidence>
<feature type="binding site" evidence="7">
    <location>
        <position position="25"/>
    </location>
    <ligand>
        <name>3-phosphoshikimate</name>
        <dbReference type="ChEBI" id="CHEBI:145989"/>
    </ligand>
</feature>
<feature type="binding site" evidence="7">
    <location>
        <position position="163"/>
    </location>
    <ligand>
        <name>3-phosphoshikimate</name>
        <dbReference type="ChEBI" id="CHEBI:145989"/>
    </ligand>
</feature>
<evidence type="ECO:0000256" key="2">
    <source>
        <dbReference type="ARBA" id="ARBA00009948"/>
    </source>
</evidence>
<dbReference type="GO" id="GO:0005737">
    <property type="term" value="C:cytoplasm"/>
    <property type="evidence" value="ECO:0007669"/>
    <property type="project" value="UniProtKB-SubCell"/>
</dbReference>
<feature type="binding site" evidence="7">
    <location>
        <position position="164"/>
    </location>
    <ligand>
        <name>3-phosphoshikimate</name>
        <dbReference type="ChEBI" id="CHEBI:145989"/>
    </ligand>
</feature>
<keyword evidence="3 7" id="KW-0028">Amino-acid biosynthesis</keyword>
<dbReference type="GO" id="GO:0009073">
    <property type="term" value="P:aromatic amino acid family biosynthetic process"/>
    <property type="evidence" value="ECO:0007669"/>
    <property type="project" value="UniProtKB-KW"/>
</dbReference>
<reference evidence="9 10" key="1">
    <citation type="journal article" date="2013" name="Environ. Microbiol.">
        <title>Genome analysis of Chitinivibrio alkaliphilus gen. nov., sp. nov., a novel extremely haloalkaliphilic anaerobic chitinolytic bacterium from the candidate phylum Termite Group 3.</title>
        <authorList>
            <person name="Sorokin D.Y."/>
            <person name="Gumerov V.M."/>
            <person name="Rakitin A.L."/>
            <person name="Beletsky A.V."/>
            <person name="Damste J.S."/>
            <person name="Muyzer G."/>
            <person name="Mardanov A.V."/>
            <person name="Ravin N.V."/>
        </authorList>
    </citation>
    <scope>NUCLEOTIDE SEQUENCE [LARGE SCALE GENOMIC DNA]</scope>
    <source>
        <strain evidence="9 10">ACht1</strain>
    </source>
</reference>
<protein>
    <recommendedName>
        <fullName evidence="7">3-phosphoshikimate 1-carboxyvinyltransferase</fullName>
        <ecNumber evidence="7">2.5.1.19</ecNumber>
    </recommendedName>
    <alternativeName>
        <fullName evidence="7">5-enolpyruvylshikimate-3-phosphate synthase</fullName>
        <shortName evidence="7">EPSP synthase</shortName>
        <shortName evidence="7">EPSPS</shortName>
    </alternativeName>
</protein>
<feature type="binding site" evidence="7">
    <location>
        <position position="20"/>
    </location>
    <ligand>
        <name>3-phosphoshikimate</name>
        <dbReference type="ChEBI" id="CHEBI:145989"/>
    </ligand>
</feature>
<dbReference type="PANTHER" id="PTHR21090:SF5">
    <property type="entry name" value="PENTAFUNCTIONAL AROM POLYPEPTIDE"/>
    <property type="match status" value="1"/>
</dbReference>
<feature type="binding site" evidence="7">
    <location>
        <position position="165"/>
    </location>
    <ligand>
        <name>phosphoenolpyruvate</name>
        <dbReference type="ChEBI" id="CHEBI:58702"/>
    </ligand>
</feature>
<dbReference type="InterPro" id="IPR006264">
    <property type="entry name" value="EPSP_synthase"/>
</dbReference>
<feature type="binding site" evidence="7">
    <location>
        <position position="119"/>
    </location>
    <ligand>
        <name>phosphoenolpyruvate</name>
        <dbReference type="ChEBI" id="CHEBI:58702"/>
    </ligand>
</feature>
<feature type="domain" description="Enolpyruvate transferase" evidence="8">
    <location>
        <begin position="7"/>
        <end position="412"/>
    </location>
</feature>
<comment type="similarity">
    <text evidence="2 7">Belongs to the EPSP synthase family.</text>
</comment>
<comment type="subcellular location">
    <subcellularLocation>
        <location evidence="7">Cytoplasm</location>
    </subcellularLocation>
</comment>
<feature type="binding site" evidence="7">
    <location>
        <position position="21"/>
    </location>
    <ligand>
        <name>3-phosphoshikimate</name>
        <dbReference type="ChEBI" id="CHEBI:145989"/>
    </ligand>
</feature>
<comment type="caution">
    <text evidence="9">The sequence shown here is derived from an EMBL/GenBank/DDBJ whole genome shotgun (WGS) entry which is preliminary data.</text>
</comment>
<feature type="binding site" evidence="7">
    <location>
        <position position="20"/>
    </location>
    <ligand>
        <name>phosphoenolpyruvate</name>
        <dbReference type="ChEBI" id="CHEBI:58702"/>
    </ligand>
</feature>
<comment type="function">
    <text evidence="7">Catalyzes the transfer of the enolpyruvyl moiety of phosphoenolpyruvate (PEP) to the 5-hydroxyl of shikimate-3-phosphate (S3P) to produce enolpyruvyl shikimate-3-phosphate and inorganic phosphate.</text>
</comment>
<dbReference type="Pfam" id="PF00275">
    <property type="entry name" value="EPSP_synthase"/>
    <property type="match status" value="1"/>
</dbReference>
<proteinExistence type="inferred from homology"/>
<dbReference type="InterPro" id="IPR023193">
    <property type="entry name" value="EPSP_synthase_CS"/>
</dbReference>
<comment type="caution">
    <text evidence="7">Lacks conserved residue(s) required for the propagation of feature annotation.</text>
</comment>
<comment type="catalytic activity">
    <reaction evidence="6">
        <text>3-phosphoshikimate + phosphoenolpyruvate = 5-O-(1-carboxyvinyl)-3-phosphoshikimate + phosphate</text>
        <dbReference type="Rhea" id="RHEA:21256"/>
        <dbReference type="ChEBI" id="CHEBI:43474"/>
        <dbReference type="ChEBI" id="CHEBI:57701"/>
        <dbReference type="ChEBI" id="CHEBI:58702"/>
        <dbReference type="ChEBI" id="CHEBI:145989"/>
        <dbReference type="EC" id="2.5.1.19"/>
    </reaction>
    <physiologicalReaction direction="left-to-right" evidence="6">
        <dbReference type="Rhea" id="RHEA:21257"/>
    </physiologicalReaction>
</comment>
<gene>
    <name evidence="7" type="primary">aroA</name>
    <name evidence="9" type="ORF">CALK_0383</name>
</gene>
<dbReference type="PATRIC" id="fig|1313304.3.peg.367"/>
<dbReference type="UniPathway" id="UPA00053">
    <property type="reaction ID" value="UER00089"/>
</dbReference>
<evidence type="ECO:0000256" key="7">
    <source>
        <dbReference type="HAMAP-Rule" id="MF_00210"/>
    </source>
</evidence>